<evidence type="ECO:0000256" key="1">
    <source>
        <dbReference type="ARBA" id="ARBA00022574"/>
    </source>
</evidence>
<keyword evidence="4" id="KW-1185">Reference proteome</keyword>
<gene>
    <name evidence="5" type="primary">LOC106172756</name>
</gene>
<dbReference type="PROSITE" id="PS50294">
    <property type="entry name" value="WD_REPEATS_REGION"/>
    <property type="match status" value="1"/>
</dbReference>
<proteinExistence type="predicted"/>
<keyword evidence="2" id="KW-0677">Repeat</keyword>
<keyword evidence="1 3" id="KW-0853">WD repeat</keyword>
<evidence type="ECO:0000313" key="4">
    <source>
        <dbReference type="Proteomes" id="UP000085678"/>
    </source>
</evidence>
<dbReference type="Gene3D" id="2.130.10.10">
    <property type="entry name" value="YVTN repeat-like/Quinoprotein amine dehydrogenase"/>
    <property type="match status" value="2"/>
</dbReference>
<dbReference type="GeneID" id="106172756"/>
<dbReference type="AlphaFoldDB" id="A0A1S3JF59"/>
<organism evidence="4 5">
    <name type="scientific">Lingula anatina</name>
    <name type="common">Brachiopod</name>
    <name type="synonym">Lingula unguis</name>
    <dbReference type="NCBI Taxonomy" id="7574"/>
    <lineage>
        <taxon>Eukaryota</taxon>
        <taxon>Metazoa</taxon>
        <taxon>Spiralia</taxon>
        <taxon>Lophotrochozoa</taxon>
        <taxon>Brachiopoda</taxon>
        <taxon>Linguliformea</taxon>
        <taxon>Lingulata</taxon>
        <taxon>Lingulida</taxon>
        <taxon>Linguloidea</taxon>
        <taxon>Lingulidae</taxon>
        <taxon>Lingula</taxon>
    </lineage>
</organism>
<dbReference type="InParanoid" id="A0A1S3JF59"/>
<dbReference type="Pfam" id="PF00400">
    <property type="entry name" value="WD40"/>
    <property type="match status" value="2"/>
</dbReference>
<evidence type="ECO:0000256" key="2">
    <source>
        <dbReference type="ARBA" id="ARBA00022737"/>
    </source>
</evidence>
<dbReference type="OrthoDB" id="3367at2759"/>
<dbReference type="KEGG" id="lak:106172756"/>
<dbReference type="FunCoup" id="A0A1S3JF59">
    <property type="interactions" value="269"/>
</dbReference>
<dbReference type="PROSITE" id="PS50082">
    <property type="entry name" value="WD_REPEATS_2"/>
    <property type="match status" value="1"/>
</dbReference>
<evidence type="ECO:0000256" key="3">
    <source>
        <dbReference type="PROSITE-ProRule" id="PRU00221"/>
    </source>
</evidence>
<dbReference type="Proteomes" id="UP000085678">
    <property type="component" value="Unplaced"/>
</dbReference>
<dbReference type="STRING" id="7574.A0A1S3JF59"/>
<name>A0A1S3JF59_LINAN</name>
<sequence>MAAQSEGGGRDEVKTQFVTREGTYKLMPLSEYSRPNRVAYNGQVNTPVKTSFINLNDQSGIGDKICFNHGRELYVYTYKGIRKSICNYDYQGTQDMAADLTKPIDKRVYKGTFPTCHDFNMFTASGEGVLLLVGFTMGQVQLIDPIRKDGAKLYNEERLVDKSKVTCIKWIPGSPNQFLVAHQSGQMYVYKDELPCGTTTPHYQVFKPGDGFSVHTCKTKSTRNPLYRWIVGEGAINAFAFSPCAKYLAVVGQDGYLRVFNYDSMELVGTMKSYFGGLLCVCWSPDGKYIVTGGEDDLVTVWSFIDHRVVCRGRGHKSWVNDVAFDPHTSSTEHDSFDFSGSDEDFMQHVAKSNHSILRETLRDSLRSSASKGSNRNSTDSRSIQNNLISYRFGSVGQDTYLCLWDLTEDILRQPIGRNRSGTHMSQNASSNAINPHANKANSVGSAYLTTNSLPNTPLMDGNIHPSATTNLTQKFATLTLGDRKDKETHHDKKEHKRNFSLAGRSVDKVGLLKANHVRPVDESVKLLGTPACPRLDEVPLLEPLVCKKVAHERLTSVGFREECLVTACQEGCVYTWARPGKVAMPQHTSALPRASAGGTVV</sequence>
<evidence type="ECO:0000313" key="5">
    <source>
        <dbReference type="RefSeq" id="XP_013409050.1"/>
    </source>
</evidence>
<dbReference type="PANTHER" id="PTHR14107:SF16">
    <property type="entry name" value="AT02583P"/>
    <property type="match status" value="1"/>
</dbReference>
<dbReference type="PANTHER" id="PTHR14107">
    <property type="entry name" value="WD REPEAT PROTEIN"/>
    <property type="match status" value="1"/>
</dbReference>
<dbReference type="SUPFAM" id="SSF50978">
    <property type="entry name" value="WD40 repeat-like"/>
    <property type="match status" value="1"/>
</dbReference>
<dbReference type="InterPro" id="IPR051362">
    <property type="entry name" value="WD_repeat_creC_regulators"/>
</dbReference>
<dbReference type="SMART" id="SM00320">
    <property type="entry name" value="WD40"/>
    <property type="match status" value="5"/>
</dbReference>
<dbReference type="InterPro" id="IPR001680">
    <property type="entry name" value="WD40_rpt"/>
</dbReference>
<dbReference type="InterPro" id="IPR015943">
    <property type="entry name" value="WD40/YVTN_repeat-like_dom_sf"/>
</dbReference>
<feature type="repeat" description="WD" evidence="3">
    <location>
        <begin position="271"/>
        <end position="303"/>
    </location>
</feature>
<protein>
    <submittedName>
        <fullName evidence="5">WD repeat-containing protein 20 isoform X1</fullName>
    </submittedName>
</protein>
<reference evidence="5" key="1">
    <citation type="submission" date="2025-08" db="UniProtKB">
        <authorList>
            <consortium name="RefSeq"/>
        </authorList>
    </citation>
    <scope>IDENTIFICATION</scope>
    <source>
        <tissue evidence="5">Gonads</tissue>
    </source>
</reference>
<accession>A0A1S3JF59</accession>
<dbReference type="InterPro" id="IPR036322">
    <property type="entry name" value="WD40_repeat_dom_sf"/>
</dbReference>
<dbReference type="RefSeq" id="XP_013409050.1">
    <property type="nucleotide sequence ID" value="XM_013553596.1"/>
</dbReference>